<evidence type="ECO:0000256" key="3">
    <source>
        <dbReference type="PROSITE-ProRule" id="PRU00679"/>
    </source>
</evidence>
<dbReference type="PROSITE" id="PS51347">
    <property type="entry name" value="PHOSPHOTRIESTERASE_2"/>
    <property type="match status" value="1"/>
</dbReference>
<dbReference type="SUPFAM" id="SSF51556">
    <property type="entry name" value="Metallo-dependent hydrolases"/>
    <property type="match status" value="1"/>
</dbReference>
<dbReference type="PANTHER" id="PTHR10819:SF3">
    <property type="entry name" value="PHOSPHOTRIESTERASE-RELATED PROTEIN"/>
    <property type="match status" value="1"/>
</dbReference>
<dbReference type="RefSeq" id="WP_377068668.1">
    <property type="nucleotide sequence ID" value="NZ_JBHSJJ010000020.1"/>
</dbReference>
<keyword evidence="5" id="KW-1185">Reference proteome</keyword>
<evidence type="ECO:0000256" key="1">
    <source>
        <dbReference type="ARBA" id="ARBA00022723"/>
    </source>
</evidence>
<comment type="caution">
    <text evidence="4">The sequence shown here is derived from an EMBL/GenBank/DDBJ whole genome shotgun (WGS) entry which is preliminary data.</text>
</comment>
<dbReference type="PROSITE" id="PS01322">
    <property type="entry name" value="PHOSPHOTRIESTERASE_1"/>
    <property type="match status" value="1"/>
</dbReference>
<sequence length="336" mass="37768">MGRHFWVFGLLLFIIPLNKSWSQENMIMTVKGSILPEQLGTTLIHEHILVDFIGASEIKRARWNSSEVAEVTLPYLKEAKDLSINSLIDCTPAYLGRDPLLLYELSDKAGLHILTNTGYYGAVDNKYLPAHAFSESVEQLAERWVSEWKHGIEGTEIRPGFIKIGVNNGPLSEIHQKLIRAAALTHLRTGLVIASHTGPYLPAKQQIQVLLEEGVSPEAFIWVHAQAEKDYSKHTEMAGKGVWISLDGINEDNLHEYLEMAQHLKQNGLTHKMLISHDAGWYSPGEESGGDFRPFSTITRKFIPLLLENGWEEADIRQLLEKNPAKAFAVRVRSTS</sequence>
<dbReference type="InterPro" id="IPR001559">
    <property type="entry name" value="Phosphotriesterase"/>
</dbReference>
<dbReference type="Proteomes" id="UP001595818">
    <property type="component" value="Unassembled WGS sequence"/>
</dbReference>
<dbReference type="Pfam" id="PF02126">
    <property type="entry name" value="PTE"/>
    <property type="match status" value="1"/>
</dbReference>
<dbReference type="EMBL" id="JBHSJJ010000020">
    <property type="protein sequence ID" value="MFC4874632.1"/>
    <property type="molecule type" value="Genomic_DNA"/>
</dbReference>
<name>A0ABV9T7Y2_9BACT</name>
<dbReference type="Gene3D" id="3.20.20.140">
    <property type="entry name" value="Metal-dependent hydrolases"/>
    <property type="match status" value="1"/>
</dbReference>
<proteinExistence type="inferred from homology"/>
<dbReference type="PANTHER" id="PTHR10819">
    <property type="entry name" value="PHOSPHOTRIESTERASE-RELATED"/>
    <property type="match status" value="1"/>
</dbReference>
<evidence type="ECO:0000256" key="2">
    <source>
        <dbReference type="ARBA" id="ARBA00022801"/>
    </source>
</evidence>
<dbReference type="InterPro" id="IPR032466">
    <property type="entry name" value="Metal_Hydrolase"/>
</dbReference>
<accession>A0ABV9T7Y2</accession>
<dbReference type="InterPro" id="IPR017947">
    <property type="entry name" value="AryldialkylPase_Zn-BS"/>
</dbReference>
<evidence type="ECO:0000313" key="5">
    <source>
        <dbReference type="Proteomes" id="UP001595818"/>
    </source>
</evidence>
<reference evidence="5" key="1">
    <citation type="journal article" date="2019" name="Int. J. Syst. Evol. Microbiol.">
        <title>The Global Catalogue of Microorganisms (GCM) 10K type strain sequencing project: providing services to taxonomists for standard genome sequencing and annotation.</title>
        <authorList>
            <consortium name="The Broad Institute Genomics Platform"/>
            <consortium name="The Broad Institute Genome Sequencing Center for Infectious Disease"/>
            <person name="Wu L."/>
            <person name="Ma J."/>
        </authorList>
    </citation>
    <scope>NUCLEOTIDE SEQUENCE [LARGE SCALE GENOMIC DNA]</scope>
    <source>
        <strain evidence="5">CGMCC 4.7466</strain>
    </source>
</reference>
<keyword evidence="1" id="KW-0479">Metal-binding</keyword>
<evidence type="ECO:0000313" key="4">
    <source>
        <dbReference type="EMBL" id="MFC4874632.1"/>
    </source>
</evidence>
<feature type="modified residue" description="N6-carboxylysine" evidence="3">
    <location>
        <position position="163"/>
    </location>
</feature>
<protein>
    <submittedName>
        <fullName evidence="4">Phosphotriesterase</fullName>
    </submittedName>
</protein>
<keyword evidence="2" id="KW-0378">Hydrolase</keyword>
<comment type="similarity">
    <text evidence="3">Belongs to the metallo-dependent hydrolases superfamily. Phosphotriesterase family.</text>
</comment>
<gene>
    <name evidence="4" type="ORF">ACFPFU_23215</name>
</gene>
<organism evidence="4 5">
    <name type="scientific">Negadavirga shengliensis</name>
    <dbReference type="NCBI Taxonomy" id="1389218"/>
    <lineage>
        <taxon>Bacteria</taxon>
        <taxon>Pseudomonadati</taxon>
        <taxon>Bacteroidota</taxon>
        <taxon>Cytophagia</taxon>
        <taxon>Cytophagales</taxon>
        <taxon>Cyclobacteriaceae</taxon>
        <taxon>Negadavirga</taxon>
    </lineage>
</organism>